<dbReference type="Gene3D" id="3.40.50.300">
    <property type="entry name" value="P-loop containing nucleotide triphosphate hydrolases"/>
    <property type="match status" value="1"/>
</dbReference>
<accession>A0A1M6A8B2</accession>
<dbReference type="RefSeq" id="WP_073045331.1">
    <property type="nucleotide sequence ID" value="NZ_FQZL01000004.1"/>
</dbReference>
<evidence type="ECO:0000256" key="2">
    <source>
        <dbReference type="ARBA" id="ARBA00022840"/>
    </source>
</evidence>
<dbReference type="InterPro" id="IPR002078">
    <property type="entry name" value="Sigma_54_int"/>
</dbReference>
<feature type="domain" description="Sigma-54 factor interaction" evidence="3">
    <location>
        <begin position="337"/>
        <end position="562"/>
    </location>
</feature>
<dbReference type="FunFam" id="3.40.50.300:FF:000006">
    <property type="entry name" value="DNA-binding transcriptional regulator NtrC"/>
    <property type="match status" value="1"/>
</dbReference>
<protein>
    <submittedName>
        <fullName evidence="4">Transcriptional regulator containing PAS, AAA-type ATPase, and DNA-binding Fis domains</fullName>
    </submittedName>
</protein>
<reference evidence="4 5" key="1">
    <citation type="submission" date="2016-11" db="EMBL/GenBank/DDBJ databases">
        <authorList>
            <person name="Jaros S."/>
            <person name="Januszkiewicz K."/>
            <person name="Wedrychowicz H."/>
        </authorList>
    </citation>
    <scope>NUCLEOTIDE SEQUENCE [LARGE SCALE GENOMIC DNA]</scope>
    <source>
        <strain evidence="4 5">DSM 17477</strain>
    </source>
</reference>
<dbReference type="Pfam" id="PF25601">
    <property type="entry name" value="AAA_lid_14"/>
    <property type="match status" value="1"/>
</dbReference>
<dbReference type="Gene3D" id="3.30.450.20">
    <property type="entry name" value="PAS domain"/>
    <property type="match status" value="1"/>
</dbReference>
<dbReference type="InterPro" id="IPR003593">
    <property type="entry name" value="AAA+_ATPase"/>
</dbReference>
<dbReference type="InterPro" id="IPR036388">
    <property type="entry name" value="WH-like_DNA-bd_sf"/>
</dbReference>
<dbReference type="CDD" id="cd00130">
    <property type="entry name" value="PAS"/>
    <property type="match status" value="1"/>
</dbReference>
<dbReference type="InterPro" id="IPR058031">
    <property type="entry name" value="AAA_lid_NorR"/>
</dbReference>
<dbReference type="PROSITE" id="PS00675">
    <property type="entry name" value="SIGMA54_INTERACT_1"/>
    <property type="match status" value="1"/>
</dbReference>
<dbReference type="PROSITE" id="PS00676">
    <property type="entry name" value="SIGMA54_INTERACT_2"/>
    <property type="match status" value="1"/>
</dbReference>
<dbReference type="InterPro" id="IPR000014">
    <property type="entry name" value="PAS"/>
</dbReference>
<dbReference type="SMART" id="SM00382">
    <property type="entry name" value="AAA"/>
    <property type="match status" value="1"/>
</dbReference>
<keyword evidence="2" id="KW-0067">ATP-binding</keyword>
<proteinExistence type="predicted"/>
<dbReference type="PANTHER" id="PTHR32071">
    <property type="entry name" value="TRANSCRIPTIONAL REGULATORY PROTEIN"/>
    <property type="match status" value="1"/>
</dbReference>
<dbReference type="GO" id="GO:0003677">
    <property type="term" value="F:DNA binding"/>
    <property type="evidence" value="ECO:0007669"/>
    <property type="project" value="UniProtKB-KW"/>
</dbReference>
<dbReference type="EMBL" id="FQZL01000004">
    <property type="protein sequence ID" value="SHI32687.1"/>
    <property type="molecule type" value="Genomic_DNA"/>
</dbReference>
<dbReference type="Gene3D" id="1.10.10.10">
    <property type="entry name" value="Winged helix-like DNA-binding domain superfamily/Winged helix DNA-binding domain"/>
    <property type="match status" value="1"/>
</dbReference>
<dbReference type="Pfam" id="PF00158">
    <property type="entry name" value="Sigma54_activat"/>
    <property type="match status" value="1"/>
</dbReference>
<dbReference type="GO" id="GO:0005524">
    <property type="term" value="F:ATP binding"/>
    <property type="evidence" value="ECO:0007669"/>
    <property type="project" value="UniProtKB-KW"/>
</dbReference>
<sequence length="686" mass="77801">MKKIAIITTSSEYADFHSNALKNLFKDDVEVSSYSYDNNTIDEVIDADLFLTSIPSLYHKSIRSIPKNSKVLVFKNTINNRQYEQIQKIPSGTTVLVVNTDFETTMETIVLFHDLGLDHLKYLPYFPGIESFHKTDVAITPGESEIVPDFVDKIIDIGHRVIDVDTLTEIAISLNLEHLLTQDYFIEYLKTIKIVNNSLISQLNKSNLLKNQILSLLNVVDDGIIIIDREGSIDIFNEKAFAILGGKSNLLNSKIKDIIPQIEFENVFKTLKESEPTIIKYSSKDLSIKTVPVTTYNEASSAVIIINDFNKKEQSQFILRSKLVGKNYNAKYTFDDILSCDNSFIQIKKLAEKQAKSDLSMIIYGESGTGKEMFAQAIHNACNRRNHPFTAVNCAALPENLLESELFGYEEGAFTGARKGGKPGYFELAHKGTIFLDEIGEINSIMQAKLLRVLEEREVTRVGGSNVIPVDIRIISATNKNLWHLVEEGKFRNDLYYRLNVLPLTLPPLRERPDDILLLFENQKNNIKAGFELSTEATEILKNYPWGGNIRELKNCVEYLNTLGKDIIAPYDLNNILRQKSPSAVMYPDLDNNLLSFFETIKLERENYKFILECLHSSYKNRTRIGRRSILSMSKDSDLFLSEAQIKKMLTVMQVYNLVKLSNGRGGTTITSLGIKALESLEKQYL</sequence>
<dbReference type="CDD" id="cd00009">
    <property type="entry name" value="AAA"/>
    <property type="match status" value="1"/>
</dbReference>
<evidence type="ECO:0000259" key="3">
    <source>
        <dbReference type="PROSITE" id="PS50045"/>
    </source>
</evidence>
<name>A0A1M6A8B2_9FIRM</name>
<dbReference type="InterPro" id="IPR025943">
    <property type="entry name" value="Sigma_54_int_dom_ATP-bd_2"/>
</dbReference>
<keyword evidence="4" id="KW-0238">DNA-binding</keyword>
<dbReference type="Gene3D" id="1.10.8.60">
    <property type="match status" value="1"/>
</dbReference>
<dbReference type="OrthoDB" id="5411866at2"/>
<dbReference type="Proteomes" id="UP000184052">
    <property type="component" value="Unassembled WGS sequence"/>
</dbReference>
<dbReference type="InterPro" id="IPR027417">
    <property type="entry name" value="P-loop_NTPase"/>
</dbReference>
<dbReference type="STRING" id="1121476.SAMN02745751_00024"/>
<dbReference type="GO" id="GO:0006355">
    <property type="term" value="P:regulation of DNA-templated transcription"/>
    <property type="evidence" value="ECO:0007669"/>
    <property type="project" value="InterPro"/>
</dbReference>
<evidence type="ECO:0000313" key="5">
    <source>
        <dbReference type="Proteomes" id="UP000184052"/>
    </source>
</evidence>
<dbReference type="AlphaFoldDB" id="A0A1M6A8B2"/>
<evidence type="ECO:0000256" key="1">
    <source>
        <dbReference type="ARBA" id="ARBA00022741"/>
    </source>
</evidence>
<dbReference type="InterPro" id="IPR025662">
    <property type="entry name" value="Sigma_54_int_dom_ATP-bd_1"/>
</dbReference>
<keyword evidence="1" id="KW-0547">Nucleotide-binding</keyword>
<organism evidence="4 5">
    <name type="scientific">Dethiosulfatibacter aminovorans DSM 17477</name>
    <dbReference type="NCBI Taxonomy" id="1121476"/>
    <lineage>
        <taxon>Bacteria</taxon>
        <taxon>Bacillati</taxon>
        <taxon>Bacillota</taxon>
        <taxon>Tissierellia</taxon>
        <taxon>Dethiosulfatibacter</taxon>
    </lineage>
</organism>
<evidence type="ECO:0000313" key="4">
    <source>
        <dbReference type="EMBL" id="SHI32687.1"/>
    </source>
</evidence>
<keyword evidence="5" id="KW-1185">Reference proteome</keyword>
<dbReference type="PROSITE" id="PS50045">
    <property type="entry name" value="SIGMA54_INTERACT_4"/>
    <property type="match status" value="1"/>
</dbReference>
<dbReference type="SUPFAM" id="SSF52540">
    <property type="entry name" value="P-loop containing nucleoside triphosphate hydrolases"/>
    <property type="match status" value="1"/>
</dbReference>
<gene>
    <name evidence="4" type="ORF">SAMN02745751_00024</name>
</gene>
<dbReference type="PANTHER" id="PTHR32071:SF57">
    <property type="entry name" value="C4-DICARBOXYLATE TRANSPORT TRANSCRIPTIONAL REGULATORY PROTEIN DCTD"/>
    <property type="match status" value="1"/>
</dbReference>